<evidence type="ECO:0000256" key="1">
    <source>
        <dbReference type="SAM" id="MobiDB-lite"/>
    </source>
</evidence>
<feature type="domain" description="Anti-sigma-D factor RsdA sigma factor binding region" evidence="3">
    <location>
        <begin position="38"/>
        <end position="83"/>
    </location>
</feature>
<feature type="compositionally biased region" description="Low complexity" evidence="1">
    <location>
        <begin position="312"/>
        <end position="325"/>
    </location>
</feature>
<dbReference type="Pfam" id="PF16751">
    <property type="entry name" value="RsdA_SigD_bd"/>
    <property type="match status" value="1"/>
</dbReference>
<sequence>MAEQHNQGDVELARRRAGALAPEDPLTTDHGEVDGPVDLMAVRADDMLLDSLSAAHLDSNRSIGDQELSALLLSWRRDVDAEPIGELVDLDTALATIEAAKTQSRRRHRFLIPLATAAAVLAIGFTGVGLAARSAEPGDTLWGLTRVLYADHARSVEAAASVRADLDIATNALRQGRPDIAKAALDRAAAALAAVAAEDGKDTLAQQHDTLKEQVGEPPAPNTGNPSPVQPPPVVAATTTSKSEPPPPPSPSTTTPPATTTVPTSTTPPSSTTSTSPSEAPTGSGGNSSSGGGRSTENNPPPPPPPPPPATAPQTVQETPAAVDN</sequence>
<feature type="compositionally biased region" description="Low complexity" evidence="1">
    <location>
        <begin position="252"/>
        <end position="282"/>
    </location>
</feature>
<name>A0A7W7C482_9PSEU</name>
<accession>A0A7W7C482</accession>
<evidence type="ECO:0000259" key="3">
    <source>
        <dbReference type="Pfam" id="PF16751"/>
    </source>
</evidence>
<keyword evidence="2" id="KW-0472">Membrane</keyword>
<dbReference type="AlphaFoldDB" id="A0A7W7C482"/>
<dbReference type="RefSeq" id="WP_185000297.1">
    <property type="nucleotide sequence ID" value="NZ_BAAAUI010000011.1"/>
</dbReference>
<organism evidence="4 5">
    <name type="scientific">Crossiella cryophila</name>
    <dbReference type="NCBI Taxonomy" id="43355"/>
    <lineage>
        <taxon>Bacteria</taxon>
        <taxon>Bacillati</taxon>
        <taxon>Actinomycetota</taxon>
        <taxon>Actinomycetes</taxon>
        <taxon>Pseudonocardiales</taxon>
        <taxon>Pseudonocardiaceae</taxon>
        <taxon>Crossiella</taxon>
    </lineage>
</organism>
<comment type="caution">
    <text evidence="4">The sequence shown here is derived from an EMBL/GenBank/DDBJ whole genome shotgun (WGS) entry which is preliminary data.</text>
</comment>
<feature type="compositionally biased region" description="Gly residues" evidence="1">
    <location>
        <begin position="283"/>
        <end position="294"/>
    </location>
</feature>
<feature type="region of interest" description="Disordered" evidence="1">
    <location>
        <begin position="214"/>
        <end position="325"/>
    </location>
</feature>
<evidence type="ECO:0000313" key="5">
    <source>
        <dbReference type="Proteomes" id="UP000533598"/>
    </source>
</evidence>
<keyword evidence="2" id="KW-1133">Transmembrane helix</keyword>
<keyword evidence="2" id="KW-0812">Transmembrane</keyword>
<protein>
    <recommendedName>
        <fullName evidence="3">Anti-sigma-D factor RsdA sigma factor binding region domain-containing protein</fullName>
    </recommendedName>
</protein>
<dbReference type="Proteomes" id="UP000533598">
    <property type="component" value="Unassembled WGS sequence"/>
</dbReference>
<feature type="compositionally biased region" description="Pro residues" evidence="1">
    <location>
        <begin position="299"/>
        <end position="311"/>
    </location>
</feature>
<proteinExistence type="predicted"/>
<feature type="compositionally biased region" description="Basic and acidic residues" evidence="1">
    <location>
        <begin position="1"/>
        <end position="14"/>
    </location>
</feature>
<dbReference type="InterPro" id="IPR031928">
    <property type="entry name" value="RsdA_SigD-bd"/>
</dbReference>
<gene>
    <name evidence="4" type="ORF">HNR67_000380</name>
</gene>
<reference evidence="4 5" key="1">
    <citation type="submission" date="2020-08" db="EMBL/GenBank/DDBJ databases">
        <title>Sequencing the genomes of 1000 actinobacteria strains.</title>
        <authorList>
            <person name="Klenk H.-P."/>
        </authorList>
    </citation>
    <scope>NUCLEOTIDE SEQUENCE [LARGE SCALE GENOMIC DNA]</scope>
    <source>
        <strain evidence="4 5">DSM 44230</strain>
    </source>
</reference>
<feature type="region of interest" description="Disordered" evidence="1">
    <location>
        <begin position="1"/>
        <end position="34"/>
    </location>
</feature>
<keyword evidence="5" id="KW-1185">Reference proteome</keyword>
<dbReference type="EMBL" id="JACHMH010000001">
    <property type="protein sequence ID" value="MBB4674262.1"/>
    <property type="molecule type" value="Genomic_DNA"/>
</dbReference>
<evidence type="ECO:0000313" key="4">
    <source>
        <dbReference type="EMBL" id="MBB4674262.1"/>
    </source>
</evidence>
<feature type="transmembrane region" description="Helical" evidence="2">
    <location>
        <begin position="110"/>
        <end position="132"/>
    </location>
</feature>
<evidence type="ECO:0000256" key="2">
    <source>
        <dbReference type="SAM" id="Phobius"/>
    </source>
</evidence>